<dbReference type="InterPro" id="IPR007168">
    <property type="entry name" value="Phageshock_PspC_N"/>
</dbReference>
<gene>
    <name evidence="3" type="ORF">ACFQ4P_11055</name>
</gene>
<feature type="transmembrane region" description="Helical" evidence="1">
    <location>
        <begin position="28"/>
        <end position="51"/>
    </location>
</feature>
<evidence type="ECO:0000313" key="4">
    <source>
        <dbReference type="Proteomes" id="UP001597196"/>
    </source>
</evidence>
<name>A0ABW4CIT6_9LACO</name>
<keyword evidence="1" id="KW-0472">Membrane</keyword>
<feature type="domain" description="Phage shock protein PspC N-terminal" evidence="2">
    <location>
        <begin position="2"/>
        <end position="54"/>
    </location>
</feature>
<keyword evidence="4" id="KW-1185">Reference proteome</keyword>
<comment type="caution">
    <text evidence="3">The sequence shown here is derived from an EMBL/GenBank/DDBJ whole genome shotgun (WGS) entry which is preliminary data.</text>
</comment>
<reference evidence="4" key="1">
    <citation type="journal article" date="2019" name="Int. J. Syst. Evol. Microbiol.">
        <title>The Global Catalogue of Microorganisms (GCM) 10K type strain sequencing project: providing services to taxonomists for standard genome sequencing and annotation.</title>
        <authorList>
            <consortium name="The Broad Institute Genomics Platform"/>
            <consortium name="The Broad Institute Genome Sequencing Center for Infectious Disease"/>
            <person name="Wu L."/>
            <person name="Ma J."/>
        </authorList>
    </citation>
    <scope>NUCLEOTIDE SEQUENCE [LARGE SCALE GENOMIC DNA]</scope>
    <source>
        <strain evidence="4">CCM 8980</strain>
    </source>
</reference>
<proteinExistence type="predicted"/>
<dbReference type="EMBL" id="JBHTOC010000017">
    <property type="protein sequence ID" value="MFD1430777.1"/>
    <property type="molecule type" value="Genomic_DNA"/>
</dbReference>
<organism evidence="3 4">
    <name type="scientific">Lacticaseibacillus mingshuiensis</name>
    <dbReference type="NCBI Taxonomy" id="2799574"/>
    <lineage>
        <taxon>Bacteria</taxon>
        <taxon>Bacillati</taxon>
        <taxon>Bacillota</taxon>
        <taxon>Bacilli</taxon>
        <taxon>Lactobacillales</taxon>
        <taxon>Lactobacillaceae</taxon>
        <taxon>Lacticaseibacillus</taxon>
    </lineage>
</organism>
<evidence type="ECO:0000256" key="1">
    <source>
        <dbReference type="SAM" id="Phobius"/>
    </source>
</evidence>
<sequence length="57" mass="6384">MKFRRSSSDHVIAGVCGAIGQRLGIDPLWVRLVFVFGSGAFFWVYLALWALTPLDNE</sequence>
<keyword evidence="1" id="KW-0812">Transmembrane</keyword>
<accession>A0ABW4CIT6</accession>
<evidence type="ECO:0000259" key="2">
    <source>
        <dbReference type="Pfam" id="PF04024"/>
    </source>
</evidence>
<dbReference type="RefSeq" id="WP_125697885.1">
    <property type="nucleotide sequence ID" value="NZ_BOLQ01000020.1"/>
</dbReference>
<protein>
    <submittedName>
        <fullName evidence="3">PspC domain-containing protein</fullName>
    </submittedName>
</protein>
<keyword evidence="1" id="KW-1133">Transmembrane helix</keyword>
<dbReference type="Pfam" id="PF04024">
    <property type="entry name" value="PspC"/>
    <property type="match status" value="1"/>
</dbReference>
<dbReference type="Proteomes" id="UP001597196">
    <property type="component" value="Unassembled WGS sequence"/>
</dbReference>
<evidence type="ECO:0000313" key="3">
    <source>
        <dbReference type="EMBL" id="MFD1430777.1"/>
    </source>
</evidence>